<dbReference type="GeneID" id="25313020"/>
<keyword evidence="1" id="KW-0732">Signal</keyword>
<dbReference type="Pfam" id="PF11937">
    <property type="entry name" value="DUF3455"/>
    <property type="match status" value="1"/>
</dbReference>
<evidence type="ECO:0000256" key="1">
    <source>
        <dbReference type="SAM" id="SignalP"/>
    </source>
</evidence>
<reference evidence="2 3" key="1">
    <citation type="submission" date="2015-04" db="EMBL/GenBank/DDBJ databases">
        <authorList>
            <person name="Heijne W.H."/>
            <person name="Fedorova N.D."/>
            <person name="Nierman W.C."/>
            <person name="Vollebregt A.W."/>
            <person name="Zhao Z."/>
            <person name="Wu L."/>
            <person name="Kumar M."/>
            <person name="Stam H."/>
            <person name="van den Berg M.A."/>
            <person name="Pel H.J."/>
        </authorList>
    </citation>
    <scope>NUCLEOTIDE SEQUENCE [LARGE SCALE GENOMIC DNA]</scope>
    <source>
        <strain evidence="2 3">CBS 393.64</strain>
    </source>
</reference>
<sequence>MFLKLILAIIFHLGLQTANAASVDSNVLDTTLTLVSSIRHAGDFAITQCPLNCSSSPPLGKSYPSHLAAPSPGLSLKYVALGRGTQNYTCQNNDSATVPTADGAVATLFDASCLAAGYESLLGDLPAALVHIPHDAAVLAALTLGQLSASRNGSVVIAQHYFRDSTTPFFDFRPFGHPEWLAAKSEESVPAPANIPIPGSVAWLKLGYKDGVGIKEVYRVVTAGGDPPSTCKDQPPAIEVDYAAEYWFYG</sequence>
<name>A0A0F4Z3Q6_RASE3</name>
<dbReference type="PANTHER" id="PTHR35567">
    <property type="entry name" value="MALATE DEHYDROGENASE (AFU_ORTHOLOGUE AFUA_2G13800)"/>
    <property type="match status" value="1"/>
</dbReference>
<feature type="signal peptide" evidence="1">
    <location>
        <begin position="1"/>
        <end position="20"/>
    </location>
</feature>
<dbReference type="InterPro" id="IPR021851">
    <property type="entry name" value="DUF3455"/>
</dbReference>
<accession>A0A0F4Z3Q6</accession>
<organism evidence="2 3">
    <name type="scientific">Rasamsonia emersonii (strain ATCC 16479 / CBS 393.64 / IMI 116815)</name>
    <dbReference type="NCBI Taxonomy" id="1408163"/>
    <lineage>
        <taxon>Eukaryota</taxon>
        <taxon>Fungi</taxon>
        <taxon>Dikarya</taxon>
        <taxon>Ascomycota</taxon>
        <taxon>Pezizomycotina</taxon>
        <taxon>Eurotiomycetes</taxon>
        <taxon>Eurotiomycetidae</taxon>
        <taxon>Eurotiales</taxon>
        <taxon>Trichocomaceae</taxon>
        <taxon>Rasamsonia</taxon>
    </lineage>
</organism>
<protein>
    <recommendedName>
        <fullName evidence="4">Malate dehydrogenase</fullName>
    </recommendedName>
</protein>
<dbReference type="OrthoDB" id="1859733at2759"/>
<evidence type="ECO:0000313" key="2">
    <source>
        <dbReference type="EMBL" id="KKA24985.1"/>
    </source>
</evidence>
<feature type="chain" id="PRO_5002482146" description="Malate dehydrogenase" evidence="1">
    <location>
        <begin position="21"/>
        <end position="250"/>
    </location>
</feature>
<dbReference type="AlphaFoldDB" id="A0A0F4Z3Q6"/>
<dbReference type="Proteomes" id="UP000053958">
    <property type="component" value="Unassembled WGS sequence"/>
</dbReference>
<comment type="caution">
    <text evidence="2">The sequence shown here is derived from an EMBL/GenBank/DDBJ whole genome shotgun (WGS) entry which is preliminary data.</text>
</comment>
<dbReference type="RefSeq" id="XP_013331597.1">
    <property type="nucleotide sequence ID" value="XM_013476143.1"/>
</dbReference>
<evidence type="ECO:0008006" key="4">
    <source>
        <dbReference type="Google" id="ProtNLM"/>
    </source>
</evidence>
<keyword evidence="3" id="KW-1185">Reference proteome</keyword>
<dbReference type="EMBL" id="LASV01000039">
    <property type="protein sequence ID" value="KKA24985.1"/>
    <property type="molecule type" value="Genomic_DNA"/>
</dbReference>
<dbReference type="PANTHER" id="PTHR35567:SF1">
    <property type="entry name" value="CONSERVED FUNGAL PROTEIN (AFU_ORTHOLOGUE AFUA_1G14230)"/>
    <property type="match status" value="1"/>
</dbReference>
<gene>
    <name evidence="2" type="ORF">T310_0966</name>
</gene>
<evidence type="ECO:0000313" key="3">
    <source>
        <dbReference type="Proteomes" id="UP000053958"/>
    </source>
</evidence>
<proteinExistence type="predicted"/>